<evidence type="ECO:0000313" key="1">
    <source>
        <dbReference type="EMBL" id="KAG2996009.1"/>
    </source>
</evidence>
<dbReference type="EMBL" id="RCML01000041">
    <property type="protein sequence ID" value="KAG2996009.1"/>
    <property type="molecule type" value="Genomic_DNA"/>
</dbReference>
<proteinExistence type="predicted"/>
<dbReference type="AlphaFoldDB" id="A0A8T1GGB5"/>
<dbReference type="EMBL" id="RCMV01000542">
    <property type="protein sequence ID" value="KAG3215645.1"/>
    <property type="molecule type" value="Genomic_DNA"/>
</dbReference>
<dbReference type="Proteomes" id="UP000760860">
    <property type="component" value="Unassembled WGS sequence"/>
</dbReference>
<reference evidence="1" key="1">
    <citation type="submission" date="2018-10" db="EMBL/GenBank/DDBJ databases">
        <title>Effector identification in a new, highly contiguous assembly of the strawberry crown rot pathogen Phytophthora cactorum.</title>
        <authorList>
            <person name="Armitage A.D."/>
            <person name="Nellist C.F."/>
            <person name="Bates H."/>
            <person name="Vickerstaff R.J."/>
            <person name="Harrison R.J."/>
        </authorList>
    </citation>
    <scope>NUCLEOTIDE SEQUENCE</scope>
    <source>
        <strain evidence="1">P415</strain>
        <strain evidence="2">P421</strain>
    </source>
</reference>
<dbReference type="VEuPathDB" id="FungiDB:PC110_g1252"/>
<gene>
    <name evidence="1" type="ORF">PC118_g2675</name>
    <name evidence="2" type="ORF">PC129_g13463</name>
</gene>
<organism evidence="1 3">
    <name type="scientific">Phytophthora cactorum</name>
    <dbReference type="NCBI Taxonomy" id="29920"/>
    <lineage>
        <taxon>Eukaryota</taxon>
        <taxon>Sar</taxon>
        <taxon>Stramenopiles</taxon>
        <taxon>Oomycota</taxon>
        <taxon>Peronosporomycetes</taxon>
        <taxon>Peronosporales</taxon>
        <taxon>Peronosporaceae</taxon>
        <taxon>Phytophthora</taxon>
    </lineage>
</organism>
<sequence length="129" mass="14516">MLAQAQTNYKQKTFDGPFVVHLLMYTAKEVSQGIRRATPTRIAEAAEAINSYLAERQDVRVGDIARTHWAISQARQPDDVGFTLPESATFRQMQHLDAMSASSHEGDREEGVYRTLTSFEQYSSCQTTV</sequence>
<name>A0A8T1GGB5_9STRA</name>
<comment type="caution">
    <text evidence="1">The sequence shown here is derived from an EMBL/GenBank/DDBJ whole genome shotgun (WGS) entry which is preliminary data.</text>
</comment>
<protein>
    <submittedName>
        <fullName evidence="1">Uncharacterized protein</fullName>
    </submittedName>
</protein>
<accession>A0A8T1GGB5</accession>
<evidence type="ECO:0000313" key="2">
    <source>
        <dbReference type="EMBL" id="KAG3215645.1"/>
    </source>
</evidence>
<dbReference type="Proteomes" id="UP000697107">
    <property type="component" value="Unassembled WGS sequence"/>
</dbReference>
<evidence type="ECO:0000313" key="3">
    <source>
        <dbReference type="Proteomes" id="UP000697107"/>
    </source>
</evidence>